<dbReference type="RefSeq" id="XP_073559807.1">
    <property type="nucleotide sequence ID" value="XM_073701798.1"/>
</dbReference>
<protein>
    <submittedName>
        <fullName evidence="1">Uncharacterized protein</fullName>
    </submittedName>
</protein>
<evidence type="ECO:0000313" key="1">
    <source>
        <dbReference type="EMBL" id="TFB03606.1"/>
    </source>
</evidence>
<reference evidence="1 2" key="1">
    <citation type="submission" date="2018-01" db="EMBL/GenBank/DDBJ databases">
        <title>Genome characterization of the sugarcane-associated fungus Trichoderma ghanense CCMA-1212 and their application in lignocelulose bioconversion.</title>
        <authorList>
            <person name="Steindorff A.S."/>
            <person name="Mendes T.D."/>
            <person name="Vilela E.S.D."/>
            <person name="Rodrigues D.S."/>
            <person name="Formighieri E.F."/>
            <person name="Melo I.S."/>
            <person name="Favaro L.C.L."/>
        </authorList>
    </citation>
    <scope>NUCLEOTIDE SEQUENCE [LARGE SCALE GENOMIC DNA]</scope>
    <source>
        <strain evidence="1 2">CCMA-1212</strain>
    </source>
</reference>
<organism evidence="1 2">
    <name type="scientific">Trichoderma ghanense</name>
    <dbReference type="NCBI Taxonomy" id="65468"/>
    <lineage>
        <taxon>Eukaryota</taxon>
        <taxon>Fungi</taxon>
        <taxon>Dikarya</taxon>
        <taxon>Ascomycota</taxon>
        <taxon>Pezizomycotina</taxon>
        <taxon>Sordariomycetes</taxon>
        <taxon>Hypocreomycetidae</taxon>
        <taxon>Hypocreales</taxon>
        <taxon>Hypocreaceae</taxon>
        <taxon>Trichoderma</taxon>
    </lineage>
</organism>
<dbReference type="GeneID" id="300576248"/>
<dbReference type="EMBL" id="PPTA01000005">
    <property type="protein sequence ID" value="TFB03606.1"/>
    <property type="molecule type" value="Genomic_DNA"/>
</dbReference>
<keyword evidence="2" id="KW-1185">Reference proteome</keyword>
<accession>A0ABY2H696</accession>
<evidence type="ECO:0000313" key="2">
    <source>
        <dbReference type="Proteomes" id="UP001642720"/>
    </source>
</evidence>
<sequence length="278" mass="32052">MPYHSRPHIHIGPVCGACNRPVKRKQILVATRHETFTTFEGKIYRVPPFAKDKLLKKTTRAVFCKQKDCKDCTRDPWGKSTYHADCFMLFNKFCLSEDKFCRLFMAARRTSAVDGVEHLDELYDPVASQQLNIVFELLGLPRLPLTVCRRIWSLLCPTSTHIVARFCTVLQLADELNSAPVVPSNCPLTEVRFFKRGQYIRVDKNMGAERPFVRVVEDSRGIKRIERVMTRKEHKSKTEVTTYMGERLFSLMTIDFRFGMCHIKASGGAAELWANWGR</sequence>
<gene>
    <name evidence="1" type="ORF">CCMA1212_004499</name>
</gene>
<comment type="caution">
    <text evidence="1">The sequence shown here is derived from an EMBL/GenBank/DDBJ whole genome shotgun (WGS) entry which is preliminary data.</text>
</comment>
<proteinExistence type="predicted"/>
<name>A0ABY2H696_9HYPO</name>
<dbReference type="Proteomes" id="UP001642720">
    <property type="component" value="Unassembled WGS sequence"/>
</dbReference>